<dbReference type="AlphaFoldDB" id="A0A9N9XP42"/>
<dbReference type="PANTHER" id="PTHR21137:SF35">
    <property type="entry name" value="ODORANT RECEPTOR 19A-RELATED"/>
    <property type="match status" value="1"/>
</dbReference>
<keyword evidence="12" id="KW-1185">Reference proteome</keyword>
<keyword evidence="3" id="KW-0716">Sensory transduction</keyword>
<proteinExistence type="predicted"/>
<evidence type="ECO:0000256" key="10">
    <source>
        <dbReference type="SAM" id="Phobius"/>
    </source>
</evidence>
<dbReference type="PANTHER" id="PTHR21137">
    <property type="entry name" value="ODORANT RECEPTOR"/>
    <property type="match status" value="1"/>
</dbReference>
<keyword evidence="9" id="KW-0807">Transducer</keyword>
<evidence type="ECO:0000256" key="6">
    <source>
        <dbReference type="ARBA" id="ARBA00022989"/>
    </source>
</evidence>
<accession>A0A9N9XP42</accession>
<dbReference type="GO" id="GO:0005886">
    <property type="term" value="C:plasma membrane"/>
    <property type="evidence" value="ECO:0007669"/>
    <property type="project" value="UniProtKB-SubCell"/>
</dbReference>
<evidence type="ECO:0000256" key="8">
    <source>
        <dbReference type="ARBA" id="ARBA00023170"/>
    </source>
</evidence>
<dbReference type="EMBL" id="OU900095">
    <property type="protein sequence ID" value="CAG9858982.1"/>
    <property type="molecule type" value="Genomic_DNA"/>
</dbReference>
<keyword evidence="2" id="KW-1003">Cell membrane</keyword>
<keyword evidence="5" id="KW-0552">Olfaction</keyword>
<dbReference type="OrthoDB" id="6743260at2759"/>
<keyword evidence="8" id="KW-0675">Receptor</keyword>
<reference evidence="11" key="1">
    <citation type="submission" date="2022-01" db="EMBL/GenBank/DDBJ databases">
        <authorList>
            <person name="King R."/>
        </authorList>
    </citation>
    <scope>NUCLEOTIDE SEQUENCE</scope>
</reference>
<evidence type="ECO:0000256" key="9">
    <source>
        <dbReference type="ARBA" id="ARBA00023224"/>
    </source>
</evidence>
<dbReference type="GO" id="GO:0004984">
    <property type="term" value="F:olfactory receptor activity"/>
    <property type="evidence" value="ECO:0007669"/>
    <property type="project" value="InterPro"/>
</dbReference>
<evidence type="ECO:0000313" key="12">
    <source>
        <dbReference type="Proteomes" id="UP001153712"/>
    </source>
</evidence>
<protein>
    <submittedName>
        <fullName evidence="11">Uncharacterized protein</fullName>
    </submittedName>
</protein>
<dbReference type="Proteomes" id="UP001153712">
    <property type="component" value="Chromosome 2"/>
</dbReference>
<evidence type="ECO:0000256" key="7">
    <source>
        <dbReference type="ARBA" id="ARBA00023136"/>
    </source>
</evidence>
<keyword evidence="4 10" id="KW-0812">Transmembrane</keyword>
<sequence>MAIIQVIAFQLVMTPCVVGTDLLFISIGTCIVFQYRLLQQCLLKYCSPEMIVINKKLKNFGNDTYNNNNERKQYFIKCVEHHQLLKRITKLMNKIFNVVMLLQLSSAIGGICLSVILIAQV</sequence>
<comment type="subcellular location">
    <subcellularLocation>
        <location evidence="1">Cell membrane</location>
        <topology evidence="1">Multi-pass membrane protein</topology>
    </subcellularLocation>
</comment>
<evidence type="ECO:0000256" key="4">
    <source>
        <dbReference type="ARBA" id="ARBA00022692"/>
    </source>
</evidence>
<evidence type="ECO:0000256" key="1">
    <source>
        <dbReference type="ARBA" id="ARBA00004651"/>
    </source>
</evidence>
<dbReference type="GO" id="GO:0005549">
    <property type="term" value="F:odorant binding"/>
    <property type="evidence" value="ECO:0007669"/>
    <property type="project" value="InterPro"/>
</dbReference>
<evidence type="ECO:0000256" key="2">
    <source>
        <dbReference type="ARBA" id="ARBA00022475"/>
    </source>
</evidence>
<dbReference type="InterPro" id="IPR004117">
    <property type="entry name" value="7tm6_olfct_rcpt"/>
</dbReference>
<organism evidence="11 12">
    <name type="scientific">Phyllotreta striolata</name>
    <name type="common">Striped flea beetle</name>
    <name type="synonym">Crioceris striolata</name>
    <dbReference type="NCBI Taxonomy" id="444603"/>
    <lineage>
        <taxon>Eukaryota</taxon>
        <taxon>Metazoa</taxon>
        <taxon>Ecdysozoa</taxon>
        <taxon>Arthropoda</taxon>
        <taxon>Hexapoda</taxon>
        <taxon>Insecta</taxon>
        <taxon>Pterygota</taxon>
        <taxon>Neoptera</taxon>
        <taxon>Endopterygota</taxon>
        <taxon>Coleoptera</taxon>
        <taxon>Polyphaga</taxon>
        <taxon>Cucujiformia</taxon>
        <taxon>Chrysomeloidea</taxon>
        <taxon>Chrysomelidae</taxon>
        <taxon>Galerucinae</taxon>
        <taxon>Alticini</taxon>
        <taxon>Phyllotreta</taxon>
    </lineage>
</organism>
<evidence type="ECO:0000313" key="11">
    <source>
        <dbReference type="EMBL" id="CAG9858982.1"/>
    </source>
</evidence>
<dbReference type="Pfam" id="PF02949">
    <property type="entry name" value="7tm_6"/>
    <property type="match status" value="1"/>
</dbReference>
<gene>
    <name evidence="11" type="ORF">PHYEVI_LOCUS5368</name>
</gene>
<keyword evidence="6 10" id="KW-1133">Transmembrane helix</keyword>
<feature type="transmembrane region" description="Helical" evidence="10">
    <location>
        <begin position="95"/>
        <end position="119"/>
    </location>
</feature>
<name>A0A9N9XP42_PHYSR</name>
<feature type="transmembrane region" description="Helical" evidence="10">
    <location>
        <begin position="6"/>
        <end position="33"/>
    </location>
</feature>
<evidence type="ECO:0000256" key="5">
    <source>
        <dbReference type="ARBA" id="ARBA00022725"/>
    </source>
</evidence>
<evidence type="ECO:0000256" key="3">
    <source>
        <dbReference type="ARBA" id="ARBA00022606"/>
    </source>
</evidence>
<keyword evidence="7 10" id="KW-0472">Membrane</keyword>
<dbReference type="GO" id="GO:0007165">
    <property type="term" value="P:signal transduction"/>
    <property type="evidence" value="ECO:0007669"/>
    <property type="project" value="UniProtKB-KW"/>
</dbReference>